<comment type="caution">
    <text evidence="1">The sequence shown here is derived from an EMBL/GenBank/DDBJ whole genome shotgun (WGS) entry which is preliminary data.</text>
</comment>
<sequence>MNDAARFVIASLELDVWPEISGMRGDVKEAIVIAEKVQQRKFLVREDSLSTMQKQIEEVPETNFYNQVRLALTDGWGLVSEELNKAFPIIRPASLEEFVMKWWEGFELGRASWGGENKTSAFD</sequence>
<evidence type="ECO:0000313" key="2">
    <source>
        <dbReference type="Proteomes" id="UP000767238"/>
    </source>
</evidence>
<dbReference type="AlphaFoldDB" id="A0A9P8K379"/>
<accession>A0A9P8K379</accession>
<reference evidence="1" key="2">
    <citation type="submission" date="2021-08" db="EMBL/GenBank/DDBJ databases">
        <authorList>
            <person name="Gostincar C."/>
            <person name="Sun X."/>
            <person name="Song Z."/>
            <person name="Gunde-Cimerman N."/>
        </authorList>
    </citation>
    <scope>NUCLEOTIDE SEQUENCE</scope>
    <source>
        <strain evidence="1">EXF-8016</strain>
    </source>
</reference>
<name>A0A9P8K379_AURME</name>
<protein>
    <submittedName>
        <fullName evidence="1">Uncharacterized protein</fullName>
    </submittedName>
</protein>
<dbReference type="EMBL" id="JAHFYH010000067">
    <property type="protein sequence ID" value="KAH0216031.1"/>
    <property type="molecule type" value="Genomic_DNA"/>
</dbReference>
<dbReference type="Proteomes" id="UP000767238">
    <property type="component" value="Unassembled WGS sequence"/>
</dbReference>
<feature type="non-terminal residue" evidence="1">
    <location>
        <position position="123"/>
    </location>
</feature>
<gene>
    <name evidence="1" type="ORF">KCV03_g7738</name>
</gene>
<proteinExistence type="predicted"/>
<evidence type="ECO:0000313" key="1">
    <source>
        <dbReference type="EMBL" id="KAH0216031.1"/>
    </source>
</evidence>
<reference evidence="1" key="1">
    <citation type="journal article" date="2021" name="J Fungi (Basel)">
        <title>Virulence traits and population genomics of the black yeast Aureobasidium melanogenum.</title>
        <authorList>
            <person name="Cernosa A."/>
            <person name="Sun X."/>
            <person name="Gostincar C."/>
            <person name="Fang C."/>
            <person name="Gunde-Cimerman N."/>
            <person name="Song Z."/>
        </authorList>
    </citation>
    <scope>NUCLEOTIDE SEQUENCE</scope>
    <source>
        <strain evidence="1">EXF-8016</strain>
    </source>
</reference>
<organism evidence="1 2">
    <name type="scientific">Aureobasidium melanogenum</name>
    <name type="common">Aureobasidium pullulans var. melanogenum</name>
    <dbReference type="NCBI Taxonomy" id="46634"/>
    <lineage>
        <taxon>Eukaryota</taxon>
        <taxon>Fungi</taxon>
        <taxon>Dikarya</taxon>
        <taxon>Ascomycota</taxon>
        <taxon>Pezizomycotina</taxon>
        <taxon>Dothideomycetes</taxon>
        <taxon>Dothideomycetidae</taxon>
        <taxon>Dothideales</taxon>
        <taxon>Saccotheciaceae</taxon>
        <taxon>Aureobasidium</taxon>
    </lineage>
</organism>
<dbReference type="OrthoDB" id="10000533at2759"/>